<accession>A0A3E0IR05</accession>
<dbReference type="RefSeq" id="WP_115902744.1">
    <property type="nucleotide sequence ID" value="NZ_CAJVAI010000005.1"/>
</dbReference>
<dbReference type="Gene3D" id="3.40.630.30">
    <property type="match status" value="2"/>
</dbReference>
<evidence type="ECO:0000256" key="4">
    <source>
        <dbReference type="ARBA" id="ARBA00022679"/>
    </source>
</evidence>
<evidence type="ECO:0000256" key="6">
    <source>
        <dbReference type="ARBA" id="ARBA00022984"/>
    </source>
</evidence>
<organism evidence="10 11">
    <name type="scientific">Staphylococcus felis</name>
    <dbReference type="NCBI Taxonomy" id="46127"/>
    <lineage>
        <taxon>Bacteria</taxon>
        <taxon>Bacillati</taxon>
        <taxon>Bacillota</taxon>
        <taxon>Bacilli</taxon>
        <taxon>Bacillales</taxon>
        <taxon>Staphylococcaceae</taxon>
        <taxon>Staphylococcus</taxon>
    </lineage>
</organism>
<evidence type="ECO:0000313" key="11">
    <source>
        <dbReference type="Proteomes" id="UP000256562"/>
    </source>
</evidence>
<reference evidence="9 12" key="2">
    <citation type="submission" date="2020-12" db="EMBL/GenBank/DDBJ databases">
        <title>Genomic analysis of Staphylococcus felis from a cat with skin infection.</title>
        <authorList>
            <person name="Aslantas O."/>
            <person name="Keskin O."/>
            <person name="Buyukaltay K."/>
            <person name="Gullu Yucetepe A."/>
        </authorList>
    </citation>
    <scope>NUCLEOTIDE SEQUENCE [LARGE SCALE GENOMIC DNA]</scope>
    <source>
        <strain evidence="9 12">HARRANVET</strain>
    </source>
</reference>
<proteinExistence type="inferred from homology"/>
<dbReference type="GO" id="GO:0005737">
    <property type="term" value="C:cytoplasm"/>
    <property type="evidence" value="ECO:0007669"/>
    <property type="project" value="UniProtKB-SubCell"/>
</dbReference>
<keyword evidence="8" id="KW-0961">Cell wall biogenesis/degradation</keyword>
<keyword evidence="6" id="KW-0573">Peptidoglycan synthesis</keyword>
<reference evidence="10 11" key="1">
    <citation type="journal article" date="2018" name="Vet. Microbiol.">
        <title>Characterisation of Staphylococcus felis isolated from cats using whole genome sequencing.</title>
        <authorList>
            <person name="Worthing K."/>
            <person name="Pang S."/>
            <person name="Trott D.J."/>
            <person name="Abraham S."/>
            <person name="Coombs G.W."/>
            <person name="Jordan D."/>
            <person name="McIntyre L."/>
            <person name="Davies M.R."/>
            <person name="Norris J."/>
        </authorList>
    </citation>
    <scope>NUCLEOTIDE SEQUENCE [LARGE SCALE GENOMIC DNA]</scope>
    <source>
        <strain evidence="10 11">F9</strain>
    </source>
</reference>
<evidence type="ECO:0000256" key="1">
    <source>
        <dbReference type="ARBA" id="ARBA00004496"/>
    </source>
</evidence>
<sequence length="411" mass="48508">MYFTKLTQDEYASFIKQHSSQYTQTLEHFNYRNAHQQPVVLLGVKDDNEQVIAAGLFTMAPIMKFFNYAYSHRGPIMDYHNIELVEYYFKSLTRYFRRQKTIFVLVDPYVVENIRNHHGDILSSKDNSVWMSRLKKLGYHHQGFTTGYSQFSQARWLSILALKGRNEEAILEAMDYTTARSIRKSIEMGVKVRDLSEDEFDIFYDLYRMAEKKHHFSLFSRADLKKFLSTYGCMTHLKVAYLNLDEHLEHLARDWQEAETKRQELQKAVDTAPSKKKRNVLKEQEIIVNSINKRKAEAKALYEEYGKTLYLASAIFVQTDDELTYMYSGSNPKFNRYMGNYALQWNMIRYALDQKICRYNFFGVTGDFTPQAEDYGVLDFKKGFGGHIEELIGDFIKPVYPLLYKIYQKRL</sequence>
<evidence type="ECO:0000256" key="7">
    <source>
        <dbReference type="ARBA" id="ARBA00023315"/>
    </source>
</evidence>
<dbReference type="PANTHER" id="PTHR36174:SF2">
    <property type="entry name" value="AMINOACYLTRANSFERASE FEMA"/>
    <property type="match status" value="1"/>
</dbReference>
<dbReference type="Gene3D" id="1.20.58.90">
    <property type="match status" value="1"/>
</dbReference>
<dbReference type="GO" id="GO:0071555">
    <property type="term" value="P:cell wall organization"/>
    <property type="evidence" value="ECO:0007669"/>
    <property type="project" value="UniProtKB-KW"/>
</dbReference>
<keyword evidence="7 10" id="KW-0012">Acyltransferase</keyword>
<name>A0A3E0IR05_9STAP</name>
<dbReference type="GO" id="GO:0008360">
    <property type="term" value="P:regulation of cell shape"/>
    <property type="evidence" value="ECO:0007669"/>
    <property type="project" value="UniProtKB-KW"/>
</dbReference>
<comment type="subcellular location">
    <subcellularLocation>
        <location evidence="1">Cytoplasm</location>
    </subcellularLocation>
</comment>
<dbReference type="Proteomes" id="UP000256562">
    <property type="component" value="Unassembled WGS sequence"/>
</dbReference>
<dbReference type="PANTHER" id="PTHR36174">
    <property type="entry name" value="LIPID II:GLYCINE GLYCYLTRANSFERASE"/>
    <property type="match status" value="1"/>
</dbReference>
<comment type="caution">
    <text evidence="10">The sequence shown here is derived from an EMBL/GenBank/DDBJ whole genome shotgun (WGS) entry which is preliminary data.</text>
</comment>
<dbReference type="OrthoDB" id="2173585at2"/>
<protein>
    <submittedName>
        <fullName evidence="10">Aminoacyltransferase</fullName>
    </submittedName>
</protein>
<evidence type="ECO:0000256" key="3">
    <source>
        <dbReference type="ARBA" id="ARBA00022490"/>
    </source>
</evidence>
<keyword evidence="5" id="KW-0133">Cell shape</keyword>
<evidence type="ECO:0000313" key="10">
    <source>
        <dbReference type="EMBL" id="REH97637.1"/>
    </source>
</evidence>
<dbReference type="EMBL" id="QKXQ01000194">
    <property type="protein sequence ID" value="REH97637.1"/>
    <property type="molecule type" value="Genomic_DNA"/>
</dbReference>
<evidence type="ECO:0000256" key="5">
    <source>
        <dbReference type="ARBA" id="ARBA00022960"/>
    </source>
</evidence>
<dbReference type="GO" id="GO:0009252">
    <property type="term" value="P:peptidoglycan biosynthetic process"/>
    <property type="evidence" value="ECO:0007669"/>
    <property type="project" value="UniProtKB-KW"/>
</dbReference>
<dbReference type="PROSITE" id="PS51191">
    <property type="entry name" value="FEMABX"/>
    <property type="match status" value="1"/>
</dbReference>
<gene>
    <name evidence="10" type="ORF">DOS83_04215</name>
    <name evidence="9" type="ORF">I9026_05170</name>
</gene>
<dbReference type="InterPro" id="IPR003447">
    <property type="entry name" value="FEMABX"/>
</dbReference>
<dbReference type="InterPro" id="IPR016181">
    <property type="entry name" value="Acyl_CoA_acyltransferase"/>
</dbReference>
<dbReference type="SUPFAM" id="SSF55729">
    <property type="entry name" value="Acyl-CoA N-acyltransferases (Nat)"/>
    <property type="match status" value="2"/>
</dbReference>
<keyword evidence="4 10" id="KW-0808">Transferase</keyword>
<evidence type="ECO:0000256" key="2">
    <source>
        <dbReference type="ARBA" id="ARBA00009943"/>
    </source>
</evidence>
<keyword evidence="3" id="KW-0963">Cytoplasm</keyword>
<dbReference type="Proteomes" id="UP000597038">
    <property type="component" value="Unassembled WGS sequence"/>
</dbReference>
<comment type="similarity">
    <text evidence="2">Belongs to the FemABX family.</text>
</comment>
<dbReference type="EMBL" id="JAEDAQ010000006">
    <property type="protein sequence ID" value="MBH9580759.1"/>
    <property type="molecule type" value="Genomic_DNA"/>
</dbReference>
<keyword evidence="12" id="KW-1185">Reference proteome</keyword>
<evidence type="ECO:0000256" key="8">
    <source>
        <dbReference type="ARBA" id="ARBA00023316"/>
    </source>
</evidence>
<dbReference type="AlphaFoldDB" id="A0A3E0IR05"/>
<evidence type="ECO:0000313" key="12">
    <source>
        <dbReference type="Proteomes" id="UP000597038"/>
    </source>
</evidence>
<evidence type="ECO:0000313" key="9">
    <source>
        <dbReference type="EMBL" id="MBH9580759.1"/>
    </source>
</evidence>
<dbReference type="InterPro" id="IPR050644">
    <property type="entry name" value="PG_Glycine_Bridge_Synth"/>
</dbReference>
<dbReference type="GO" id="GO:0016755">
    <property type="term" value="F:aminoacyltransferase activity"/>
    <property type="evidence" value="ECO:0007669"/>
    <property type="project" value="InterPro"/>
</dbReference>
<dbReference type="Pfam" id="PF02388">
    <property type="entry name" value="FemAB"/>
    <property type="match status" value="1"/>
</dbReference>